<dbReference type="Gene3D" id="3.40.50.300">
    <property type="entry name" value="P-loop containing nucleotide triphosphate hydrolases"/>
    <property type="match status" value="1"/>
</dbReference>
<dbReference type="eggNOG" id="COG0468">
    <property type="taxonomic scope" value="Bacteria"/>
</dbReference>
<accession>D0MDR4</accession>
<evidence type="ECO:0000259" key="13">
    <source>
        <dbReference type="PROSITE" id="PS50162"/>
    </source>
</evidence>
<dbReference type="InterPro" id="IPR020584">
    <property type="entry name" value="DNA_recomb/repair_RecA_CS"/>
</dbReference>
<comment type="similarity">
    <text evidence="1 10 12">Belongs to the RecA family.</text>
</comment>
<dbReference type="EMBL" id="CP001807">
    <property type="protein sequence ID" value="ACY49058.1"/>
    <property type="molecule type" value="Genomic_DNA"/>
</dbReference>
<dbReference type="PROSITE" id="PS50162">
    <property type="entry name" value="RECA_2"/>
    <property type="match status" value="1"/>
</dbReference>
<dbReference type="Proteomes" id="UP000002221">
    <property type="component" value="Chromosome"/>
</dbReference>
<dbReference type="HAMAP" id="MF_00268">
    <property type="entry name" value="RecA"/>
    <property type="match status" value="1"/>
</dbReference>
<dbReference type="PROSITE" id="PS00321">
    <property type="entry name" value="RECA_1"/>
    <property type="match status" value="1"/>
</dbReference>
<keyword evidence="15" id="KW-0378">Hydrolase</keyword>
<dbReference type="HOGENOM" id="CLU_040469_1_2_10"/>
<dbReference type="InterPro" id="IPR023400">
    <property type="entry name" value="RecA_C_sf"/>
</dbReference>
<dbReference type="Pfam" id="PF21096">
    <property type="entry name" value="RecA_C"/>
    <property type="match status" value="1"/>
</dbReference>
<evidence type="ECO:0000256" key="2">
    <source>
        <dbReference type="ARBA" id="ARBA00015553"/>
    </source>
</evidence>
<dbReference type="OrthoDB" id="9776733at2"/>
<evidence type="ECO:0000256" key="7">
    <source>
        <dbReference type="ARBA" id="ARBA00023172"/>
    </source>
</evidence>
<proteinExistence type="inferred from homology"/>
<evidence type="ECO:0000256" key="10">
    <source>
        <dbReference type="HAMAP-Rule" id="MF_00268"/>
    </source>
</evidence>
<dbReference type="PANTHER" id="PTHR45900:SF1">
    <property type="entry name" value="MITOCHONDRIAL DNA REPAIR PROTEIN RECA HOMOLOG-RELATED"/>
    <property type="match status" value="1"/>
</dbReference>
<keyword evidence="16" id="KW-1185">Reference proteome</keyword>
<comment type="subcellular location">
    <subcellularLocation>
        <location evidence="10">Cytoplasm</location>
    </subcellularLocation>
</comment>
<evidence type="ECO:0000259" key="14">
    <source>
        <dbReference type="PROSITE" id="PS50163"/>
    </source>
</evidence>
<dbReference type="PRINTS" id="PR00142">
    <property type="entry name" value="RECA"/>
</dbReference>
<dbReference type="InterPro" id="IPR013765">
    <property type="entry name" value="DNA_recomb/repair_RecA"/>
</dbReference>
<dbReference type="KEGG" id="rmr:Rmar_2179"/>
<dbReference type="SUPFAM" id="SSF52540">
    <property type="entry name" value="P-loop containing nucleoside triphosphate hydrolases"/>
    <property type="match status" value="1"/>
</dbReference>
<dbReference type="InterPro" id="IPR027417">
    <property type="entry name" value="P-loop_NTPase"/>
</dbReference>
<reference evidence="15 16" key="1">
    <citation type="journal article" date="2009" name="Stand. Genomic Sci.">
        <title>Complete genome sequence of Rhodothermus marinus type strain (R-10).</title>
        <authorList>
            <person name="Nolan M."/>
            <person name="Tindall B.J."/>
            <person name="Pomrenke H."/>
            <person name="Lapidus A."/>
            <person name="Copeland A."/>
            <person name="Glavina Del Rio T."/>
            <person name="Lucas S."/>
            <person name="Chen F."/>
            <person name="Tice H."/>
            <person name="Cheng J.F."/>
            <person name="Saunders E."/>
            <person name="Han C."/>
            <person name="Bruce D."/>
            <person name="Goodwin L."/>
            <person name="Chain P."/>
            <person name="Pitluck S."/>
            <person name="Ovchinikova G."/>
            <person name="Pati A."/>
            <person name="Ivanova N."/>
            <person name="Mavromatis K."/>
            <person name="Chen A."/>
            <person name="Palaniappan K."/>
            <person name="Land M."/>
            <person name="Hauser L."/>
            <person name="Chang Y.J."/>
            <person name="Jeffries C.D."/>
            <person name="Brettin T."/>
            <person name="Goker M."/>
            <person name="Bristow J."/>
            <person name="Eisen J.A."/>
            <person name="Markowitz V."/>
            <person name="Hugenholtz P."/>
            <person name="Kyrpides N.C."/>
            <person name="Klenk H.P."/>
            <person name="Detter J.C."/>
        </authorList>
    </citation>
    <scope>NUCLEOTIDE SEQUENCE [LARGE SCALE GENOMIC DNA]</scope>
    <source>
        <strain evidence="16">ATCC 43812 / DSM 4252 / R-10</strain>
    </source>
</reference>
<keyword evidence="8 10" id="KW-0234">DNA repair</keyword>
<dbReference type="SMART" id="SM00382">
    <property type="entry name" value="AAA"/>
    <property type="match status" value="1"/>
</dbReference>
<dbReference type="CDD" id="cd00983">
    <property type="entry name" value="RecA"/>
    <property type="match status" value="1"/>
</dbReference>
<keyword evidence="6 10" id="KW-0238">DNA-binding</keyword>
<dbReference type="PANTHER" id="PTHR45900">
    <property type="entry name" value="RECA"/>
    <property type="match status" value="1"/>
</dbReference>
<organism evidence="15 16">
    <name type="scientific">Rhodothermus marinus (strain ATCC 43812 / DSM 4252 / R-10)</name>
    <name type="common">Rhodothermus obamensis</name>
    <dbReference type="NCBI Taxonomy" id="518766"/>
    <lineage>
        <taxon>Bacteria</taxon>
        <taxon>Pseudomonadati</taxon>
        <taxon>Rhodothermota</taxon>
        <taxon>Rhodothermia</taxon>
        <taxon>Rhodothermales</taxon>
        <taxon>Rhodothermaceae</taxon>
        <taxon>Rhodothermus</taxon>
    </lineage>
</organism>
<comment type="function">
    <text evidence="10">Can catalyze the hydrolysis of ATP in the presence of single-stranded DNA, the ATP-dependent uptake of single-stranded DNA by duplex DNA, and the ATP-dependent hybridization of homologous single-stranded DNAs. It interacts with LexA causing its activation and leading to its autocatalytic cleavage.</text>
</comment>
<dbReference type="AlphaFoldDB" id="D0MDR4"/>
<evidence type="ECO:0000256" key="3">
    <source>
        <dbReference type="ARBA" id="ARBA00022741"/>
    </source>
</evidence>
<dbReference type="InterPro" id="IPR049261">
    <property type="entry name" value="RecA-like_C"/>
</dbReference>
<dbReference type="STRING" id="518766.Rmar_2179"/>
<keyword evidence="10" id="KW-0963">Cytoplasm</keyword>
<keyword evidence="9 10" id="KW-0742">SOS response</keyword>
<dbReference type="Pfam" id="PF00154">
    <property type="entry name" value="RecA_N"/>
    <property type="match status" value="1"/>
</dbReference>
<feature type="binding site" evidence="10">
    <location>
        <begin position="68"/>
        <end position="75"/>
    </location>
    <ligand>
        <name>ATP</name>
        <dbReference type="ChEBI" id="CHEBI:30616"/>
    </ligand>
</feature>
<keyword evidence="5 10" id="KW-0067">ATP-binding</keyword>
<dbReference type="GO" id="GO:0140664">
    <property type="term" value="F:ATP-dependent DNA damage sensor activity"/>
    <property type="evidence" value="ECO:0007669"/>
    <property type="project" value="InterPro"/>
</dbReference>
<evidence type="ECO:0000256" key="12">
    <source>
        <dbReference type="RuleBase" id="RU004527"/>
    </source>
</evidence>
<dbReference type="GO" id="GO:0005829">
    <property type="term" value="C:cytosol"/>
    <property type="evidence" value="ECO:0007669"/>
    <property type="project" value="TreeGrafter"/>
</dbReference>
<dbReference type="InterPro" id="IPR020587">
    <property type="entry name" value="RecA_monomer-monomer_interface"/>
</dbReference>
<dbReference type="FunFam" id="3.40.50.300:FF:000087">
    <property type="entry name" value="Recombinase RecA"/>
    <property type="match status" value="1"/>
</dbReference>
<evidence type="ECO:0000256" key="6">
    <source>
        <dbReference type="ARBA" id="ARBA00023125"/>
    </source>
</evidence>
<feature type="domain" description="RecA family profile 1" evidence="13">
    <location>
        <begin position="38"/>
        <end position="197"/>
    </location>
</feature>
<dbReference type="GO" id="GO:0006281">
    <property type="term" value="P:DNA repair"/>
    <property type="evidence" value="ECO:0007669"/>
    <property type="project" value="UniProtKB-UniRule"/>
</dbReference>
<keyword evidence="3 10" id="KW-0547">Nucleotide-binding</keyword>
<dbReference type="SUPFAM" id="SSF54752">
    <property type="entry name" value="RecA protein, C-terminal domain"/>
    <property type="match status" value="1"/>
</dbReference>
<evidence type="ECO:0000256" key="1">
    <source>
        <dbReference type="ARBA" id="ARBA00009391"/>
    </source>
</evidence>
<evidence type="ECO:0000313" key="16">
    <source>
        <dbReference type="Proteomes" id="UP000002221"/>
    </source>
</evidence>
<dbReference type="GO" id="GO:0005524">
    <property type="term" value="F:ATP binding"/>
    <property type="evidence" value="ECO:0007669"/>
    <property type="project" value="UniProtKB-UniRule"/>
</dbReference>
<dbReference type="GO" id="GO:0006310">
    <property type="term" value="P:DNA recombination"/>
    <property type="evidence" value="ECO:0007669"/>
    <property type="project" value="UniProtKB-UniRule"/>
</dbReference>
<dbReference type="RefSeq" id="WP_012844668.1">
    <property type="nucleotide sequence ID" value="NC_013501.1"/>
</dbReference>
<evidence type="ECO:0000256" key="5">
    <source>
        <dbReference type="ARBA" id="ARBA00022840"/>
    </source>
</evidence>
<dbReference type="GO" id="GO:0009432">
    <property type="term" value="P:SOS response"/>
    <property type="evidence" value="ECO:0007669"/>
    <property type="project" value="UniProtKB-UniRule"/>
</dbReference>
<keyword evidence="7 10" id="KW-0233">DNA recombination</keyword>
<evidence type="ECO:0000256" key="8">
    <source>
        <dbReference type="ARBA" id="ARBA00023204"/>
    </source>
</evidence>
<dbReference type="GO" id="GO:0016787">
    <property type="term" value="F:hydrolase activity"/>
    <property type="evidence" value="ECO:0007669"/>
    <property type="project" value="UniProtKB-KW"/>
</dbReference>
<dbReference type="GO" id="GO:0003684">
    <property type="term" value="F:damaged DNA binding"/>
    <property type="evidence" value="ECO:0007669"/>
    <property type="project" value="UniProtKB-UniRule"/>
</dbReference>
<dbReference type="InterPro" id="IPR020588">
    <property type="entry name" value="RecA_ATP-bd"/>
</dbReference>
<evidence type="ECO:0000256" key="9">
    <source>
        <dbReference type="ARBA" id="ARBA00023236"/>
    </source>
</evidence>
<dbReference type="InterPro" id="IPR049428">
    <property type="entry name" value="RecA-like_N"/>
</dbReference>
<evidence type="ECO:0000313" key="15">
    <source>
        <dbReference type="EMBL" id="ACY49058.1"/>
    </source>
</evidence>
<dbReference type="NCBIfam" id="TIGR02012">
    <property type="entry name" value="tigrfam_recA"/>
    <property type="match status" value="1"/>
</dbReference>
<dbReference type="GO" id="GO:0003697">
    <property type="term" value="F:single-stranded DNA binding"/>
    <property type="evidence" value="ECO:0007669"/>
    <property type="project" value="UniProtKB-UniRule"/>
</dbReference>
<gene>
    <name evidence="10" type="primary">recA</name>
    <name evidence="15" type="ordered locus">Rmar_2179</name>
</gene>
<protein>
    <recommendedName>
        <fullName evidence="2 10">Protein RecA</fullName>
    </recommendedName>
    <alternativeName>
        <fullName evidence="10 11">Recombinase A</fullName>
    </alternativeName>
</protein>
<sequence>MATQDSAKAKALELAVKHIEKQYGKGAIMRLGDAPAISVDVIPTGSLALDAALGVGGVPRGRIVEIYGPESSGKTTLALHIMAEAQKLGGACAFIDAEHAFDARYAANLGVDLDNLLVAQPDTGEQALNICDTLVRSGALDVIVVDSVAALVPQAEIQGDMGDSHVGLQARLMSQALRKLTGTINRTRTVLIFINQLRQKIGVMYGNPETTTGGLALKFYASVRMDIRRIGAIKEGSEVVGNRTKVKIVKNKVAPPFREAEFDIIYGEGISVLGELVDLAVEYNIIQKSGSWYAYGEERIGQGREAAKAWLRERPELQEEIRRQVKEAMGVQPPRSRAEMDEAYLEG</sequence>
<feature type="domain" description="RecA family profile 2" evidence="14">
    <location>
        <begin position="202"/>
        <end position="275"/>
    </location>
</feature>
<keyword evidence="4 10" id="KW-0227">DNA damage</keyword>
<dbReference type="InterPro" id="IPR003593">
    <property type="entry name" value="AAA+_ATPase"/>
</dbReference>
<name>D0MDR4_RHOM4</name>
<dbReference type="PROSITE" id="PS50163">
    <property type="entry name" value="RECA_3"/>
    <property type="match status" value="1"/>
</dbReference>
<evidence type="ECO:0000256" key="11">
    <source>
        <dbReference type="RuleBase" id="RU000526"/>
    </source>
</evidence>
<evidence type="ECO:0000256" key="4">
    <source>
        <dbReference type="ARBA" id="ARBA00022763"/>
    </source>
</evidence>